<dbReference type="GO" id="GO:0005524">
    <property type="term" value="F:ATP binding"/>
    <property type="evidence" value="ECO:0007669"/>
    <property type="project" value="UniProtKB-KW"/>
</dbReference>
<dbReference type="GO" id="GO:0042352">
    <property type="term" value="P:GDP-L-fucose salvage"/>
    <property type="evidence" value="ECO:0007669"/>
    <property type="project" value="TreeGrafter"/>
</dbReference>
<evidence type="ECO:0000259" key="6">
    <source>
        <dbReference type="Pfam" id="PF00288"/>
    </source>
</evidence>
<evidence type="ECO:0000256" key="5">
    <source>
        <dbReference type="ARBA" id="ARBA00038121"/>
    </source>
</evidence>
<evidence type="ECO:0000256" key="4">
    <source>
        <dbReference type="ARBA" id="ARBA00022840"/>
    </source>
</evidence>
<keyword evidence="3 8" id="KW-0418">Kinase</keyword>
<evidence type="ECO:0000313" key="8">
    <source>
        <dbReference type="EMBL" id="HGS23109.1"/>
    </source>
</evidence>
<keyword evidence="2" id="KW-0547">Nucleotide-binding</keyword>
<dbReference type="Gene3D" id="3.30.230.120">
    <property type="match status" value="1"/>
</dbReference>
<dbReference type="InterPro" id="IPR014606">
    <property type="entry name" value="Heptose_7-P_kinase"/>
</dbReference>
<evidence type="ECO:0000259" key="7">
    <source>
        <dbReference type="Pfam" id="PF08544"/>
    </source>
</evidence>
<dbReference type="InterPro" id="IPR020568">
    <property type="entry name" value="Ribosomal_Su5_D2-typ_SF"/>
</dbReference>
<accession>A0A7C4PNS4</accession>
<dbReference type="InterPro" id="IPR001174">
    <property type="entry name" value="HddA/FKP"/>
</dbReference>
<dbReference type="InterPro" id="IPR013750">
    <property type="entry name" value="GHMP_kinase_C_dom"/>
</dbReference>
<dbReference type="Pfam" id="PF08544">
    <property type="entry name" value="GHMP_kinases_C"/>
    <property type="match status" value="1"/>
</dbReference>
<dbReference type="InterPro" id="IPR006204">
    <property type="entry name" value="GHMP_kinase_N_dom"/>
</dbReference>
<dbReference type="AlphaFoldDB" id="A0A7C4PNS4"/>
<dbReference type="EMBL" id="DSYK01000743">
    <property type="protein sequence ID" value="HGS23109.1"/>
    <property type="molecule type" value="Genomic_DNA"/>
</dbReference>
<name>A0A7C4PNS4_9CHLR</name>
<evidence type="ECO:0000256" key="3">
    <source>
        <dbReference type="ARBA" id="ARBA00022777"/>
    </source>
</evidence>
<evidence type="ECO:0000256" key="2">
    <source>
        <dbReference type="ARBA" id="ARBA00022741"/>
    </source>
</evidence>
<dbReference type="GO" id="GO:0050201">
    <property type="term" value="F:fucokinase activity"/>
    <property type="evidence" value="ECO:0007669"/>
    <property type="project" value="TreeGrafter"/>
</dbReference>
<dbReference type="Pfam" id="PF00288">
    <property type="entry name" value="GHMP_kinases_N"/>
    <property type="match status" value="1"/>
</dbReference>
<dbReference type="InterPro" id="IPR036554">
    <property type="entry name" value="GHMP_kinase_C_sf"/>
</dbReference>
<organism evidence="8">
    <name type="scientific">Anaerolinea thermolimosa</name>
    <dbReference type="NCBI Taxonomy" id="229919"/>
    <lineage>
        <taxon>Bacteria</taxon>
        <taxon>Bacillati</taxon>
        <taxon>Chloroflexota</taxon>
        <taxon>Anaerolineae</taxon>
        <taxon>Anaerolineales</taxon>
        <taxon>Anaerolineaceae</taxon>
        <taxon>Anaerolinea</taxon>
    </lineage>
</organism>
<dbReference type="PANTHER" id="PTHR32463:SF0">
    <property type="entry name" value="L-FUCOSE KINASE"/>
    <property type="match status" value="1"/>
</dbReference>
<dbReference type="InterPro" id="IPR052203">
    <property type="entry name" value="GHMP_Kinase-Related"/>
</dbReference>
<dbReference type="PANTHER" id="PTHR32463">
    <property type="entry name" value="L-FUCOSE KINASE"/>
    <property type="match status" value="1"/>
</dbReference>
<feature type="domain" description="GHMP kinase C-terminal" evidence="7">
    <location>
        <begin position="226"/>
        <end position="302"/>
    </location>
</feature>
<dbReference type="SUPFAM" id="SSF54211">
    <property type="entry name" value="Ribosomal protein S5 domain 2-like"/>
    <property type="match status" value="1"/>
</dbReference>
<dbReference type="PRINTS" id="PR00960">
    <property type="entry name" value="LMBPPROTEIN"/>
</dbReference>
<keyword evidence="1" id="KW-0808">Transferase</keyword>
<protein>
    <submittedName>
        <fullName evidence="8">GHMP kinase</fullName>
    </submittedName>
</protein>
<dbReference type="SUPFAM" id="SSF55060">
    <property type="entry name" value="GHMP Kinase, C-terminal domain"/>
    <property type="match status" value="1"/>
</dbReference>
<sequence length="325" mass="35982">MIIVQAPLRISFFGGGTDFPDFYLQEGGCVLTSTIDKYIFVTIKNRFDSKLRVGYTQTEMVDSVDELKHELIREALRLTGITQGVEITTMGDIPSAGSGLGSSSAVTAGALCAMYTYLGETVTAERLAREACQIEIERLQKPIGVQDQYAIAYGGLRFFEFRPDGQIVGTRIPISVGLQRQLDENFLLFYTGVGRQADSILTEQKANIQDRLQVLREMKDMACLARTELERGNLDAIGSMLDQAWKLKKKLASRISNGEIDALYDKARKAGALGGKITGAGGGGFLLLYCPRERQDAVRSAMGHLQELPFRLERDGVKVIFNYRR</sequence>
<proteinExistence type="inferred from homology"/>
<keyword evidence="4" id="KW-0067">ATP-binding</keyword>
<gene>
    <name evidence="8" type="ORF">ENT37_14745</name>
</gene>
<evidence type="ECO:0000256" key="1">
    <source>
        <dbReference type="ARBA" id="ARBA00022679"/>
    </source>
</evidence>
<dbReference type="PIRSF" id="PIRSF036406">
    <property type="entry name" value="Hept_kin"/>
    <property type="match status" value="1"/>
</dbReference>
<comment type="similarity">
    <text evidence="5">Belongs to the GHMP kinase family.</text>
</comment>
<comment type="caution">
    <text evidence="8">The sequence shown here is derived from an EMBL/GenBank/DDBJ whole genome shotgun (WGS) entry which is preliminary data.</text>
</comment>
<reference evidence="8" key="1">
    <citation type="journal article" date="2020" name="mSystems">
        <title>Genome- and Community-Level Interaction Insights into Carbon Utilization and Element Cycling Functions of Hydrothermarchaeota in Hydrothermal Sediment.</title>
        <authorList>
            <person name="Zhou Z."/>
            <person name="Liu Y."/>
            <person name="Xu W."/>
            <person name="Pan J."/>
            <person name="Luo Z.H."/>
            <person name="Li M."/>
        </authorList>
    </citation>
    <scope>NUCLEOTIDE SEQUENCE [LARGE SCALE GENOMIC DNA]</scope>
    <source>
        <strain evidence="8">SpSt-573</strain>
    </source>
</reference>
<feature type="domain" description="GHMP kinase N-terminal" evidence="6">
    <location>
        <begin position="75"/>
        <end position="155"/>
    </location>
</feature>